<dbReference type="PANTHER" id="PTHR22642:SF2">
    <property type="entry name" value="PROTEIN LONG AFTER FAR-RED 3"/>
    <property type="match status" value="1"/>
</dbReference>
<keyword evidence="2" id="KW-0378">Hydrolase</keyword>
<gene>
    <name evidence="2" type="primary">nfdA_3</name>
    <name evidence="2" type="ORF">A3Q41_03137</name>
</gene>
<sequence>MIIANVALDDSGVLFDIELVGSTIGSITPAGRDRTRGVEVVDGAGGVALPGFVDSHVHLTQWAAARRRIDVGPASSAADAAALVFPYARTAGDSVVRANGFRDAQWPDEPHKDLLENALPGVRVALTSMDLHTLWLSPALLRDLGIDHPTGVLRDVDGLEAVMALEALEDPAELDRAVLDATAALAVRGVTGVVDFEFADNRTVWDRRLSAGSPAVRVDTTVWPQWLDEALDRGERTGDVSAVSDMIRRGPLKVMLDGSLNTRTACCHDRYPGVDGDNAYGLLLETHDGLFELVARAARGGITSAVHAIGDRANGVALDAFERAGCGGRIEHAQQLVPEDIARFAALGVAASVQPQHAMADRDIAEDLWAGRRSVAYGYGSLHRSGATLLFGSDAPVSPPEPLAGVAAAVFRTDDDRPPWRAEESVPLDAALQAASGGRAALRVGDVADIVVLEEHPAHRSVHDLAETEIRATVCAGTLTHAAAV</sequence>
<dbReference type="Gene3D" id="3.10.310.70">
    <property type="match status" value="1"/>
</dbReference>
<dbReference type="Gene3D" id="3.20.20.140">
    <property type="entry name" value="Metal-dependent hydrolases"/>
    <property type="match status" value="1"/>
</dbReference>
<dbReference type="Pfam" id="PF07969">
    <property type="entry name" value="Amidohydro_3"/>
    <property type="match status" value="1"/>
</dbReference>
<dbReference type="InterPro" id="IPR013108">
    <property type="entry name" value="Amidohydro_3"/>
</dbReference>
<keyword evidence="3" id="KW-1185">Reference proteome</keyword>
<dbReference type="EC" id="3.5.1.91" evidence="2"/>
<evidence type="ECO:0000259" key="1">
    <source>
        <dbReference type="Pfam" id="PF07969"/>
    </source>
</evidence>
<dbReference type="EMBL" id="CP015220">
    <property type="protein sequence ID" value="AMY24428.1"/>
    <property type="molecule type" value="Genomic_DNA"/>
</dbReference>
<dbReference type="Gene3D" id="2.30.40.10">
    <property type="entry name" value="Urease, subunit C, domain 1"/>
    <property type="match status" value="1"/>
</dbReference>
<dbReference type="PATRIC" id="fig|1653479.3.peg.3175"/>
<protein>
    <submittedName>
        <fullName evidence="2">N-substituted formamide deformylase</fullName>
        <ecNumber evidence="2">3.5.1.91</ecNumber>
    </submittedName>
</protein>
<evidence type="ECO:0000313" key="2">
    <source>
        <dbReference type="EMBL" id="AMY24428.1"/>
    </source>
</evidence>
<accession>A0A143QNT5</accession>
<organism evidence="2 3">
    <name type="scientific">Rhodococcoides fascians</name>
    <name type="common">Rhodococcus fascians</name>
    <dbReference type="NCBI Taxonomy" id="1828"/>
    <lineage>
        <taxon>Bacteria</taxon>
        <taxon>Bacillati</taxon>
        <taxon>Actinomycetota</taxon>
        <taxon>Actinomycetes</taxon>
        <taxon>Mycobacteriales</taxon>
        <taxon>Nocardiaceae</taxon>
        <taxon>Rhodococcoides</taxon>
    </lineage>
</organism>
<dbReference type="SUPFAM" id="SSF51338">
    <property type="entry name" value="Composite domain of metallo-dependent hydrolases"/>
    <property type="match status" value="1"/>
</dbReference>
<reference evidence="3" key="2">
    <citation type="submission" date="2016-04" db="EMBL/GenBank/DDBJ databases">
        <title>Complete Genome and Plasmid Sequences for Rhodococcus fascians D188 and Draft Sequences for Rhodococcus spp. Isolates PBTS 1 and PBTS 2.</title>
        <authorList>
            <person name="Stamer R."/>
            <person name="Vereecke D."/>
            <person name="Zhang Y."/>
            <person name="Schilkey F."/>
            <person name="Devitt N."/>
            <person name="Randall J."/>
        </authorList>
    </citation>
    <scope>NUCLEOTIDE SEQUENCE [LARGE SCALE GENOMIC DNA]</scope>
    <source>
        <strain evidence="3">PBTS2</strain>
    </source>
</reference>
<dbReference type="OrthoDB" id="3173428at2"/>
<dbReference type="InterPro" id="IPR032466">
    <property type="entry name" value="Metal_Hydrolase"/>
</dbReference>
<dbReference type="InterPro" id="IPR011059">
    <property type="entry name" value="Metal-dep_hydrolase_composite"/>
</dbReference>
<dbReference type="AlphaFoldDB" id="A0A143QNT5"/>
<dbReference type="Proteomes" id="UP000076038">
    <property type="component" value="Chromosome"/>
</dbReference>
<dbReference type="GO" id="GO:0016810">
    <property type="term" value="F:hydrolase activity, acting on carbon-nitrogen (but not peptide) bonds"/>
    <property type="evidence" value="ECO:0007669"/>
    <property type="project" value="InterPro"/>
</dbReference>
<reference evidence="2 3" key="1">
    <citation type="journal article" date="2016" name="Genome Announc.">
        <title>Complete Genome and Plasmid Sequences for Rhodococcus fascians D188 and Draft Sequences for Rhodococcus Isolates PBTS 1 and PBTS 2.</title>
        <authorList>
            <person name="Stamler R.A."/>
            <person name="Vereecke D."/>
            <person name="Zhang Y."/>
            <person name="Schilkey F."/>
            <person name="Devitt N."/>
            <person name="Randall J.J."/>
        </authorList>
    </citation>
    <scope>NUCLEOTIDE SEQUENCE [LARGE SCALE GENOMIC DNA]</scope>
    <source>
        <strain evidence="2 3">PBTS2</strain>
    </source>
</reference>
<dbReference type="KEGG" id="rhs:A3Q41_03137"/>
<name>A0A143QNT5_RHOFA</name>
<proteinExistence type="predicted"/>
<evidence type="ECO:0000313" key="3">
    <source>
        <dbReference type="Proteomes" id="UP000076038"/>
    </source>
</evidence>
<dbReference type="SUPFAM" id="SSF51556">
    <property type="entry name" value="Metallo-dependent hydrolases"/>
    <property type="match status" value="1"/>
</dbReference>
<dbReference type="RefSeq" id="WP_048319827.1">
    <property type="nucleotide sequence ID" value="NZ_CP015220.1"/>
</dbReference>
<dbReference type="PANTHER" id="PTHR22642">
    <property type="entry name" value="IMIDAZOLONEPROPIONASE"/>
    <property type="match status" value="1"/>
</dbReference>
<feature type="domain" description="Amidohydrolase 3" evidence="1">
    <location>
        <begin position="39"/>
        <end position="479"/>
    </location>
</feature>